<organism evidence="3 4">
    <name type="scientific">Vreelandella azerica</name>
    <dbReference type="NCBI Taxonomy" id="2732867"/>
    <lineage>
        <taxon>Bacteria</taxon>
        <taxon>Pseudomonadati</taxon>
        <taxon>Pseudomonadota</taxon>
        <taxon>Gammaproteobacteria</taxon>
        <taxon>Oceanospirillales</taxon>
        <taxon>Halomonadaceae</taxon>
        <taxon>Vreelandella</taxon>
    </lineage>
</organism>
<evidence type="ECO:0000256" key="2">
    <source>
        <dbReference type="SAM" id="Phobius"/>
    </source>
</evidence>
<dbReference type="InterPro" id="IPR012902">
    <property type="entry name" value="N_methyl_site"/>
</dbReference>
<reference evidence="3 4" key="1">
    <citation type="submission" date="2020-05" db="EMBL/GenBank/DDBJ databases">
        <authorList>
            <person name="Ruan W."/>
            <person name="Jeon C.O."/>
            <person name="Chun B.H."/>
        </authorList>
    </citation>
    <scope>NUCLEOTIDE SEQUENCE [LARGE SCALE GENOMIC DNA]</scope>
    <source>
        <strain evidence="3 4">TBZ9</strain>
    </source>
</reference>
<proteinExistence type="predicted"/>
<evidence type="ECO:0000313" key="4">
    <source>
        <dbReference type="Proteomes" id="UP000588806"/>
    </source>
</evidence>
<keyword evidence="4" id="KW-1185">Reference proteome</keyword>
<dbReference type="GO" id="GO:0043683">
    <property type="term" value="P:type IV pilus assembly"/>
    <property type="evidence" value="ECO:0007669"/>
    <property type="project" value="InterPro"/>
</dbReference>
<reference evidence="3 4" key="2">
    <citation type="submission" date="2020-06" db="EMBL/GenBank/DDBJ databases">
        <title>Halomonas songnenensis sp. nov., a moderately halophilic bacterium isolated from saline and alkaline soils.</title>
        <authorList>
            <person name="Jiang J."/>
            <person name="Pan Y."/>
        </authorList>
    </citation>
    <scope>NUCLEOTIDE SEQUENCE [LARGE SCALE GENOMIC DNA]</scope>
    <source>
        <strain evidence="3 4">TBZ9</strain>
    </source>
</reference>
<keyword evidence="2" id="KW-0812">Transmembrane</keyword>
<dbReference type="AlphaFoldDB" id="A0A7Y3TWY9"/>
<name>A0A7Y3TWY9_9GAMM</name>
<dbReference type="NCBIfam" id="TIGR02532">
    <property type="entry name" value="IV_pilin_GFxxxE"/>
    <property type="match status" value="1"/>
</dbReference>
<dbReference type="Gene3D" id="3.30.700.10">
    <property type="entry name" value="Glycoprotein, Type 4 Pilin"/>
    <property type="match status" value="1"/>
</dbReference>
<accession>A0A7Y3TWY9</accession>
<feature type="region of interest" description="Disordered" evidence="1">
    <location>
        <begin position="82"/>
        <end position="101"/>
    </location>
</feature>
<protein>
    <submittedName>
        <fullName evidence="3">Prepilin-type N-terminal cleavage/methylation domain-containing protein</fullName>
    </submittedName>
</protein>
<dbReference type="SUPFAM" id="SSF54523">
    <property type="entry name" value="Pili subunits"/>
    <property type="match status" value="1"/>
</dbReference>
<evidence type="ECO:0000313" key="3">
    <source>
        <dbReference type="EMBL" id="NOG31791.1"/>
    </source>
</evidence>
<keyword evidence="2" id="KW-1133">Transmembrane helix</keyword>
<gene>
    <name evidence="3" type="ORF">HLB35_08465</name>
</gene>
<dbReference type="InterPro" id="IPR031982">
    <property type="entry name" value="PilE-like"/>
</dbReference>
<dbReference type="Pfam" id="PF16732">
    <property type="entry name" value="ComP_DUS"/>
    <property type="match status" value="1"/>
</dbReference>
<comment type="caution">
    <text evidence="3">The sequence shown here is derived from an EMBL/GenBank/DDBJ whole genome shotgun (WGS) entry which is preliminary data.</text>
</comment>
<dbReference type="Pfam" id="PF07963">
    <property type="entry name" value="N_methyl"/>
    <property type="match status" value="1"/>
</dbReference>
<feature type="transmembrane region" description="Helical" evidence="2">
    <location>
        <begin position="20"/>
        <end position="44"/>
    </location>
</feature>
<dbReference type="Proteomes" id="UP000588806">
    <property type="component" value="Unassembled WGS sequence"/>
</dbReference>
<dbReference type="PROSITE" id="PS00409">
    <property type="entry name" value="PROKAR_NTER_METHYL"/>
    <property type="match status" value="1"/>
</dbReference>
<evidence type="ECO:0000256" key="1">
    <source>
        <dbReference type="SAM" id="MobiDB-lite"/>
    </source>
</evidence>
<keyword evidence="2" id="KW-0472">Membrane</keyword>
<dbReference type="EMBL" id="JABFHI010000003">
    <property type="protein sequence ID" value="NOG31791.1"/>
    <property type="molecule type" value="Genomic_DNA"/>
</dbReference>
<sequence>MEHPVSSYSPYVLRLRAGRFQHGFTLIEMLIVVAVIGILAAIGYPRYTAYVERSLRSDAHAGLLQAASEMERCYSREYSYEDCTPDTAESPDGSYTITKSVEDDDGGFTLTAATERSDGCDSGITLNALGERAPQECW</sequence>
<dbReference type="InterPro" id="IPR045584">
    <property type="entry name" value="Pilin-like"/>
</dbReference>